<accession>A0A2J8A5X1</accession>
<sequence length="119" mass="12037">MGVGGARKGGKAWRGAAGRRTGSDSHAGDAGAATRTGDAAAGMEAPAAAWRWDRDGGAALGRRSELRLSGGDWVRAAARPAACLATCLRGGGFGARLLRILRGAGREEHQCTARGGELP</sequence>
<dbReference type="EMBL" id="PGGS01000153">
    <property type="protein sequence ID" value="PNH07926.1"/>
    <property type="molecule type" value="Genomic_DNA"/>
</dbReference>
<gene>
    <name evidence="2" type="ORF">TSOC_005571</name>
</gene>
<organism evidence="2 3">
    <name type="scientific">Tetrabaena socialis</name>
    <dbReference type="NCBI Taxonomy" id="47790"/>
    <lineage>
        <taxon>Eukaryota</taxon>
        <taxon>Viridiplantae</taxon>
        <taxon>Chlorophyta</taxon>
        <taxon>core chlorophytes</taxon>
        <taxon>Chlorophyceae</taxon>
        <taxon>CS clade</taxon>
        <taxon>Chlamydomonadales</taxon>
        <taxon>Tetrabaenaceae</taxon>
        <taxon>Tetrabaena</taxon>
    </lineage>
</organism>
<proteinExistence type="predicted"/>
<comment type="caution">
    <text evidence="2">The sequence shown here is derived from an EMBL/GenBank/DDBJ whole genome shotgun (WGS) entry which is preliminary data.</text>
</comment>
<evidence type="ECO:0000256" key="1">
    <source>
        <dbReference type="SAM" id="MobiDB-lite"/>
    </source>
</evidence>
<reference evidence="2 3" key="1">
    <citation type="journal article" date="2017" name="Mol. Biol. Evol.">
        <title>The 4-celled Tetrabaena socialis nuclear genome reveals the essential components for genetic control of cell number at the origin of multicellularity in the volvocine lineage.</title>
        <authorList>
            <person name="Featherston J."/>
            <person name="Arakaki Y."/>
            <person name="Hanschen E.R."/>
            <person name="Ferris P.J."/>
            <person name="Michod R.E."/>
            <person name="Olson B.J.S.C."/>
            <person name="Nozaki H."/>
            <person name="Durand P.M."/>
        </authorList>
    </citation>
    <scope>NUCLEOTIDE SEQUENCE [LARGE SCALE GENOMIC DNA]</scope>
    <source>
        <strain evidence="2 3">NIES-571</strain>
    </source>
</reference>
<keyword evidence="3" id="KW-1185">Reference proteome</keyword>
<evidence type="ECO:0000313" key="2">
    <source>
        <dbReference type="EMBL" id="PNH07926.1"/>
    </source>
</evidence>
<feature type="region of interest" description="Disordered" evidence="1">
    <location>
        <begin position="1"/>
        <end position="45"/>
    </location>
</feature>
<dbReference type="Proteomes" id="UP000236333">
    <property type="component" value="Unassembled WGS sequence"/>
</dbReference>
<protein>
    <submittedName>
        <fullName evidence="2">Uncharacterized protein</fullName>
    </submittedName>
</protein>
<dbReference type="AlphaFoldDB" id="A0A2J8A5X1"/>
<evidence type="ECO:0000313" key="3">
    <source>
        <dbReference type="Proteomes" id="UP000236333"/>
    </source>
</evidence>
<feature type="compositionally biased region" description="Low complexity" evidence="1">
    <location>
        <begin position="28"/>
        <end position="45"/>
    </location>
</feature>
<name>A0A2J8A5X1_9CHLO</name>